<dbReference type="Gramene" id="TVU39585">
    <property type="protein sequence ID" value="TVU39585"/>
    <property type="gene ID" value="EJB05_13011"/>
</dbReference>
<dbReference type="AlphaFoldDB" id="A0A5J9VVG1"/>
<keyword evidence="2" id="KW-1185">Reference proteome</keyword>
<feature type="non-terminal residue" evidence="1">
    <location>
        <position position="1"/>
    </location>
</feature>
<protein>
    <recommendedName>
        <fullName evidence="3">DUF1618 domain-containing protein</fullName>
    </recommendedName>
</protein>
<dbReference type="EMBL" id="RWGY01000007">
    <property type="protein sequence ID" value="TVU39585.1"/>
    <property type="molecule type" value="Genomic_DNA"/>
</dbReference>
<reference evidence="1 2" key="1">
    <citation type="journal article" date="2019" name="Sci. Rep.">
        <title>A high-quality genome of Eragrostis curvula grass provides insights into Poaceae evolution and supports new strategies to enhance forage quality.</title>
        <authorList>
            <person name="Carballo J."/>
            <person name="Santos B.A.C.M."/>
            <person name="Zappacosta D."/>
            <person name="Garbus I."/>
            <person name="Selva J.P."/>
            <person name="Gallo C.A."/>
            <person name="Diaz A."/>
            <person name="Albertini E."/>
            <person name="Caccamo M."/>
            <person name="Echenique V."/>
        </authorList>
    </citation>
    <scope>NUCLEOTIDE SEQUENCE [LARGE SCALE GENOMIC DNA]</scope>
    <source>
        <strain evidence="2">cv. Victoria</strain>
        <tissue evidence="1">Leaf</tissue>
    </source>
</reference>
<evidence type="ECO:0000313" key="2">
    <source>
        <dbReference type="Proteomes" id="UP000324897"/>
    </source>
</evidence>
<dbReference type="Proteomes" id="UP000324897">
    <property type="component" value="Chromosome 4"/>
</dbReference>
<dbReference type="OrthoDB" id="604159at2759"/>
<dbReference type="PANTHER" id="PTHR33074:SF126">
    <property type="entry name" value="OS07G0633300 PROTEIN"/>
    <property type="match status" value="1"/>
</dbReference>
<name>A0A5J9VVG1_9POAL</name>
<accession>A0A5J9VVG1</accession>
<dbReference type="PANTHER" id="PTHR33074">
    <property type="entry name" value="EXPRESSED PROTEIN-RELATED"/>
    <property type="match status" value="1"/>
</dbReference>
<evidence type="ECO:0008006" key="3">
    <source>
        <dbReference type="Google" id="ProtNLM"/>
    </source>
</evidence>
<sequence length="270" mass="29705">MAMNIAAATSSRLPWILLDEDAYIGSLRNNTTAVVVGRDFLTIEASLWPAQPPLPTKLFVHCPGATYPHPSKIITTAQDLMLFRVPVAFGPPPDFIKLKDWTTSSTVPVESRLTLIPNPRDSLYDGEVGVLPRAGDGDLFTVAALVGTLAEDEYTLTLHRFDSEVGDWTMMTLCLEAPRKAFPVKIPMGALRVNHHITTTVIMLGGEAAVIKDGKPCLKLADLQIIADHFPYIDIETDSPCSVVEDWAPMVRRQWSLLCRILWCLSPSPA</sequence>
<proteinExistence type="predicted"/>
<organism evidence="1 2">
    <name type="scientific">Eragrostis curvula</name>
    <name type="common">weeping love grass</name>
    <dbReference type="NCBI Taxonomy" id="38414"/>
    <lineage>
        <taxon>Eukaryota</taxon>
        <taxon>Viridiplantae</taxon>
        <taxon>Streptophyta</taxon>
        <taxon>Embryophyta</taxon>
        <taxon>Tracheophyta</taxon>
        <taxon>Spermatophyta</taxon>
        <taxon>Magnoliopsida</taxon>
        <taxon>Liliopsida</taxon>
        <taxon>Poales</taxon>
        <taxon>Poaceae</taxon>
        <taxon>PACMAD clade</taxon>
        <taxon>Chloridoideae</taxon>
        <taxon>Eragrostideae</taxon>
        <taxon>Eragrostidinae</taxon>
        <taxon>Eragrostis</taxon>
    </lineage>
</organism>
<evidence type="ECO:0000313" key="1">
    <source>
        <dbReference type="EMBL" id="TVU39585.1"/>
    </source>
</evidence>
<gene>
    <name evidence="1" type="ORF">EJB05_13011</name>
</gene>
<comment type="caution">
    <text evidence="1">The sequence shown here is derived from an EMBL/GenBank/DDBJ whole genome shotgun (WGS) entry which is preliminary data.</text>
</comment>